<comment type="caution">
    <text evidence="1">The sequence shown here is derived from an EMBL/GenBank/DDBJ whole genome shotgun (WGS) entry which is preliminary data.</text>
</comment>
<dbReference type="Proteomes" id="UP000284189">
    <property type="component" value="Unassembled WGS sequence"/>
</dbReference>
<proteinExistence type="predicted"/>
<name>A0A418N6U9_9FLAO</name>
<keyword evidence="4" id="KW-1185">Reference proteome</keyword>
<protein>
    <recommendedName>
        <fullName evidence="5">LysM domain-containing protein</fullName>
    </recommendedName>
</protein>
<dbReference type="OrthoDB" id="936124at2"/>
<gene>
    <name evidence="1" type="ORF">D2U88_09530</name>
    <name evidence="2" type="ORF">FQ019_09455</name>
</gene>
<evidence type="ECO:0000313" key="2">
    <source>
        <dbReference type="EMBL" id="TXK02033.1"/>
    </source>
</evidence>
<evidence type="ECO:0000313" key="4">
    <source>
        <dbReference type="Proteomes" id="UP000321528"/>
    </source>
</evidence>
<dbReference type="AlphaFoldDB" id="A0A418N6U9"/>
<dbReference type="RefSeq" id="WP_119640202.1">
    <property type="nucleotide sequence ID" value="NZ_QXFJ01000023.1"/>
</dbReference>
<evidence type="ECO:0008006" key="5">
    <source>
        <dbReference type="Google" id="ProtNLM"/>
    </source>
</evidence>
<evidence type="ECO:0000313" key="3">
    <source>
        <dbReference type="Proteomes" id="UP000284189"/>
    </source>
</evidence>
<dbReference type="Proteomes" id="UP000321528">
    <property type="component" value="Unassembled WGS sequence"/>
</dbReference>
<reference evidence="2 4" key="2">
    <citation type="submission" date="2019-07" db="EMBL/GenBank/DDBJ databases">
        <title>Draft genome of two Muricauda strains isolated from deep sea.</title>
        <authorList>
            <person name="Sun C."/>
        </authorList>
    </citation>
    <scope>NUCLEOTIDE SEQUENCE [LARGE SCALE GENOMIC DNA]</scope>
    <source>
        <strain evidence="2 4">NH166</strain>
    </source>
</reference>
<dbReference type="EMBL" id="QXFJ01000023">
    <property type="protein sequence ID" value="RIV70599.1"/>
    <property type="molecule type" value="Genomic_DNA"/>
</dbReference>
<organism evidence="1 3">
    <name type="scientific">Flagellimonas aequoris</name>
    <dbReference type="NCBI Taxonomy" id="2306997"/>
    <lineage>
        <taxon>Bacteria</taxon>
        <taxon>Pseudomonadati</taxon>
        <taxon>Bacteroidota</taxon>
        <taxon>Flavobacteriia</taxon>
        <taxon>Flavobacteriales</taxon>
        <taxon>Flavobacteriaceae</taxon>
        <taxon>Flagellimonas</taxon>
    </lineage>
</organism>
<sequence length="309" mass="35639">MRTVISLILWVWACTIVIAQEKQYYKVVAEQGDGIFSLLRKQGLNPIKHYGEFIDLNSENIKDGSFLQIGVEYKVPITEDSFKKTGVLVQANNDIDKPIFDKELELMSLESERLKNAVYYLIVENETMGHNDFVRDVVQNLTTKLMVNGAKVYVMGDEVSKDSLSIWTERQRMGRYVEVINERYLQNNGKYQRVLFIRDNGAAENEDLDVAVYHYDKSEQGQRFAENIKNVFKKNSISNETYKDVNMIFEDQNSLYLAKNILPAISLLTLENASKESNDKIAVRPDKRKFAGWISNGIMNDYVDLEIEN</sequence>
<reference evidence="1 3" key="1">
    <citation type="submission" date="2018-08" db="EMBL/GenBank/DDBJ databases">
        <title>Proposal of Muricauda 72 sp.nov. and Muricauda NH166 sp.nov., isolated from seawater.</title>
        <authorList>
            <person name="Cheng H."/>
            <person name="Wu Y.-H."/>
            <person name="Guo L.-L."/>
            <person name="Xu X.-W."/>
        </authorList>
    </citation>
    <scope>NUCLEOTIDE SEQUENCE [LARGE SCALE GENOMIC DNA]</scope>
    <source>
        <strain evidence="1 3">NH166</strain>
    </source>
</reference>
<evidence type="ECO:0000313" key="1">
    <source>
        <dbReference type="EMBL" id="RIV70599.1"/>
    </source>
</evidence>
<accession>A0A418N6U9</accession>
<dbReference type="Gene3D" id="3.40.630.40">
    <property type="entry name" value="Zn-dependent exopeptidases"/>
    <property type="match status" value="1"/>
</dbReference>
<dbReference type="EMBL" id="VNWL01000022">
    <property type="protein sequence ID" value="TXK02033.1"/>
    <property type="molecule type" value="Genomic_DNA"/>
</dbReference>